<dbReference type="PANTHER" id="PTHR42755:SF1">
    <property type="entry name" value="3-DEOXY-D-MANNO-OCTULOSONIC ACID TRANSFERASE, MITOCHONDRIAL-RELATED"/>
    <property type="match status" value="1"/>
</dbReference>
<comment type="caution">
    <text evidence="10">The sequence shown here is derived from an EMBL/GenBank/DDBJ whole genome shotgun (WGS) entry which is preliminary data.</text>
</comment>
<dbReference type="GO" id="GO:0009244">
    <property type="term" value="P:lipopolysaccharide core region biosynthetic process"/>
    <property type="evidence" value="ECO:0007669"/>
    <property type="project" value="UniProtKB-UniRule"/>
</dbReference>
<dbReference type="GO" id="GO:0009245">
    <property type="term" value="P:lipid A biosynthetic process"/>
    <property type="evidence" value="ECO:0007669"/>
    <property type="project" value="TreeGrafter"/>
</dbReference>
<keyword evidence="8" id="KW-0448">Lipopolysaccharide biosynthesis</keyword>
<protein>
    <recommendedName>
        <fullName evidence="3 8">3-deoxy-D-manno-octulosonic acid transferase</fullName>
        <shortName evidence="8">Kdo transferase</shortName>
        <ecNumber evidence="2 8">2.4.99.12</ecNumber>
    </recommendedName>
    <alternativeName>
        <fullName evidence="5 8">Lipid IV(A) 3-deoxy-D-manno-octulosonic acid transferase</fullName>
    </alternativeName>
</protein>
<evidence type="ECO:0000256" key="3">
    <source>
        <dbReference type="ARBA" id="ARBA00019077"/>
    </source>
</evidence>
<evidence type="ECO:0000256" key="5">
    <source>
        <dbReference type="ARBA" id="ARBA00031445"/>
    </source>
</evidence>
<evidence type="ECO:0000256" key="8">
    <source>
        <dbReference type="RuleBase" id="RU365103"/>
    </source>
</evidence>
<evidence type="ECO:0000256" key="1">
    <source>
        <dbReference type="ARBA" id="ARBA00004713"/>
    </source>
</evidence>
<comment type="similarity">
    <text evidence="8">Belongs to the glycosyltransferase group 1 family.</text>
</comment>
<dbReference type="InterPro" id="IPR039901">
    <property type="entry name" value="Kdotransferase"/>
</dbReference>
<feature type="domain" description="3-deoxy-D-manno-octulosonic-acid transferase N-terminal" evidence="9">
    <location>
        <begin position="51"/>
        <end position="215"/>
    </location>
</feature>
<evidence type="ECO:0000313" key="10">
    <source>
        <dbReference type="EMBL" id="PRX57639.1"/>
    </source>
</evidence>
<evidence type="ECO:0000256" key="2">
    <source>
        <dbReference type="ARBA" id="ARBA00012621"/>
    </source>
</evidence>
<evidence type="ECO:0000313" key="11">
    <source>
        <dbReference type="Proteomes" id="UP000237640"/>
    </source>
</evidence>
<dbReference type="GO" id="GO:0043842">
    <property type="term" value="F:Kdo transferase activity"/>
    <property type="evidence" value="ECO:0007669"/>
    <property type="project" value="UniProtKB-EC"/>
</dbReference>
<dbReference type="Gene3D" id="3.40.50.11720">
    <property type="entry name" value="3-Deoxy-D-manno-octulosonic-acid transferase, N-terminal domain"/>
    <property type="match status" value="1"/>
</dbReference>
<dbReference type="SUPFAM" id="SSF53756">
    <property type="entry name" value="UDP-Glycosyltransferase/glycogen phosphorylase"/>
    <property type="match status" value="1"/>
</dbReference>
<sequence length="420" mass="47837">MYFSGKYLSVRLIYNLLIPIVWFALNVVSLFNEKIRLFVSGRKQTYSILRDNIREQDKVIWIHAASLGEYEQGLPVLERIKKDYPNFKIVLTFFSPSGYEIKKDSTSADVVAYLPMDSRSNAKRFLDLVSPSLAIFIKYEIWPNQLKELKKRKIPVLLVSALFSERQIFFKSYGGFMRKSLKAFDHFFVQNENSKKLLASIDLDNVSVSGDTRFDRVSEILNRDNQLDFMDTFKKERPCFVAGSTWPEDEKILVEYINSSNEAIKFILAPHTMKAAQLDKLVQSISKPVIKYSELGSRDVSTINVLIIDTIGLLTKIYSYADIAYVGGGFATGLHNTLEPAVFGIPVIIGPEYLGFKEAEELVEKKGIFSIDTLDSFTELMSRFLNETIFLSETGQINASYIKGKQGASKQIMEHIHSIL</sequence>
<keyword evidence="8" id="KW-1003">Cell membrane</keyword>
<comment type="pathway">
    <text evidence="1 8">Bacterial outer membrane biogenesis; LPS core biosynthesis.</text>
</comment>
<comment type="function">
    <text evidence="8">Involved in lipopolysaccharide (LPS) biosynthesis. Catalyzes the transfer of 3-deoxy-D-manno-octulosonate (Kdo) residue(s) from CMP-Kdo to lipid IV(A), the tetraacyldisaccharide-1,4'-bisphosphate precursor of lipid A.</text>
</comment>
<dbReference type="EC" id="2.4.99.12" evidence="2 8"/>
<feature type="active site" description="Proton acceptor" evidence="7">
    <location>
        <position position="69"/>
    </location>
</feature>
<comment type="catalytic activity">
    <reaction evidence="6 8">
        <text>lipid IVA (E. coli) + CMP-3-deoxy-beta-D-manno-octulosonate = alpha-Kdo-(2-&gt;6)-lipid IVA (E. coli) + CMP + H(+)</text>
        <dbReference type="Rhea" id="RHEA:28066"/>
        <dbReference type="ChEBI" id="CHEBI:15378"/>
        <dbReference type="ChEBI" id="CHEBI:58603"/>
        <dbReference type="ChEBI" id="CHEBI:60364"/>
        <dbReference type="ChEBI" id="CHEBI:60377"/>
        <dbReference type="ChEBI" id="CHEBI:85987"/>
        <dbReference type="EC" id="2.4.99.12"/>
    </reaction>
</comment>
<proteinExistence type="inferred from homology"/>
<accession>A0A2T0MJA0</accession>
<dbReference type="GO" id="GO:0005886">
    <property type="term" value="C:plasma membrane"/>
    <property type="evidence" value="ECO:0007669"/>
    <property type="project" value="UniProtKB-SubCell"/>
</dbReference>
<reference evidence="10 11" key="1">
    <citation type="submission" date="2018-03" db="EMBL/GenBank/DDBJ databases">
        <title>Genomic Encyclopedia of Archaeal and Bacterial Type Strains, Phase II (KMG-II): from individual species to whole genera.</title>
        <authorList>
            <person name="Goeker M."/>
        </authorList>
    </citation>
    <scope>NUCLEOTIDE SEQUENCE [LARGE SCALE GENOMIC DNA]</scope>
    <source>
        <strain evidence="10 11">DSM 25027</strain>
    </source>
</reference>
<dbReference type="RefSeq" id="WP_245911959.1">
    <property type="nucleotide sequence ID" value="NZ_PVYX01000001.1"/>
</dbReference>
<dbReference type="PANTHER" id="PTHR42755">
    <property type="entry name" value="3-DEOXY-MANNO-OCTULOSONATE CYTIDYLYLTRANSFERASE"/>
    <property type="match status" value="1"/>
</dbReference>
<evidence type="ECO:0000259" key="9">
    <source>
        <dbReference type="Pfam" id="PF04413"/>
    </source>
</evidence>
<keyword evidence="11" id="KW-1185">Reference proteome</keyword>
<evidence type="ECO:0000256" key="7">
    <source>
        <dbReference type="PIRSR" id="PIRSR639901-1"/>
    </source>
</evidence>
<dbReference type="AlphaFoldDB" id="A0A2T0MJA0"/>
<dbReference type="InterPro" id="IPR038107">
    <property type="entry name" value="Glycos_transf_N_sf"/>
</dbReference>
<organism evidence="10 11">
    <name type="scientific">Flagellimonas meridianipacifica</name>
    <dbReference type="NCBI Taxonomy" id="1080225"/>
    <lineage>
        <taxon>Bacteria</taxon>
        <taxon>Pseudomonadati</taxon>
        <taxon>Bacteroidota</taxon>
        <taxon>Flavobacteriia</taxon>
        <taxon>Flavobacteriales</taxon>
        <taxon>Flavobacteriaceae</taxon>
        <taxon>Flagellimonas</taxon>
    </lineage>
</organism>
<evidence type="ECO:0000256" key="4">
    <source>
        <dbReference type="ARBA" id="ARBA00022679"/>
    </source>
</evidence>
<dbReference type="Gene3D" id="3.40.50.2000">
    <property type="entry name" value="Glycogen Phosphorylase B"/>
    <property type="match status" value="1"/>
</dbReference>
<gene>
    <name evidence="10" type="ORF">CLV81_1647</name>
</gene>
<dbReference type="Pfam" id="PF04413">
    <property type="entry name" value="Glycos_transf_N"/>
    <property type="match status" value="1"/>
</dbReference>
<keyword evidence="4 8" id="KW-0808">Transferase</keyword>
<dbReference type="InterPro" id="IPR007507">
    <property type="entry name" value="Glycos_transf_N"/>
</dbReference>
<dbReference type="Proteomes" id="UP000237640">
    <property type="component" value="Unassembled WGS sequence"/>
</dbReference>
<keyword evidence="8" id="KW-0472">Membrane</keyword>
<name>A0A2T0MJA0_9FLAO</name>
<evidence type="ECO:0000256" key="6">
    <source>
        <dbReference type="ARBA" id="ARBA00049183"/>
    </source>
</evidence>
<keyword evidence="8" id="KW-1133">Transmembrane helix</keyword>
<dbReference type="UniPathway" id="UPA00958"/>
<comment type="subcellular location">
    <subcellularLocation>
        <location evidence="8">Cell membrane</location>
    </subcellularLocation>
</comment>
<dbReference type="EMBL" id="PVYX01000001">
    <property type="protein sequence ID" value="PRX57639.1"/>
    <property type="molecule type" value="Genomic_DNA"/>
</dbReference>
<keyword evidence="8" id="KW-0812">Transmembrane</keyword>
<feature type="transmembrane region" description="Helical" evidence="8">
    <location>
        <begin position="12"/>
        <end position="31"/>
    </location>
</feature>